<keyword evidence="1" id="KW-1133">Transmembrane helix</keyword>
<sequence>MGYAAAIIRPLAVVTLLISGFVFGSWDVNCVVFPVTSILLGVLNSIYHAAKEQ</sequence>
<reference evidence="2 3" key="1">
    <citation type="submission" date="2016-10" db="EMBL/GenBank/DDBJ databases">
        <authorList>
            <person name="de Groot N.N."/>
        </authorList>
    </citation>
    <scope>NUCLEOTIDE SEQUENCE [LARGE SCALE GENOMIC DNA]</scope>
    <source>
        <strain evidence="2 3">CGMCC 1.10239</strain>
    </source>
</reference>
<protein>
    <submittedName>
        <fullName evidence="2">Uncharacterized protein</fullName>
    </submittedName>
</protein>
<gene>
    <name evidence="2" type="ORF">SAMN05216191_102204</name>
</gene>
<name>A0A1G9IUI0_9BACL</name>
<organism evidence="2 3">
    <name type="scientific">Paenibacillus jilunlii</name>
    <dbReference type="NCBI Taxonomy" id="682956"/>
    <lineage>
        <taxon>Bacteria</taxon>
        <taxon>Bacillati</taxon>
        <taxon>Bacillota</taxon>
        <taxon>Bacilli</taxon>
        <taxon>Bacillales</taxon>
        <taxon>Paenibacillaceae</taxon>
        <taxon>Paenibacillus</taxon>
    </lineage>
</organism>
<evidence type="ECO:0000313" key="3">
    <source>
        <dbReference type="Proteomes" id="UP000182783"/>
    </source>
</evidence>
<keyword evidence="1" id="KW-0472">Membrane</keyword>
<evidence type="ECO:0000313" key="2">
    <source>
        <dbReference type="EMBL" id="SDL28761.1"/>
    </source>
</evidence>
<proteinExistence type="predicted"/>
<keyword evidence="1" id="KW-0812">Transmembrane</keyword>
<evidence type="ECO:0000256" key="1">
    <source>
        <dbReference type="SAM" id="Phobius"/>
    </source>
</evidence>
<dbReference type="AlphaFoldDB" id="A0A1G9IUI0"/>
<feature type="transmembrane region" description="Helical" evidence="1">
    <location>
        <begin position="32"/>
        <end position="50"/>
    </location>
</feature>
<feature type="transmembrane region" description="Helical" evidence="1">
    <location>
        <begin position="7"/>
        <end position="26"/>
    </location>
</feature>
<dbReference type="Proteomes" id="UP000182783">
    <property type="component" value="Unassembled WGS sequence"/>
</dbReference>
<dbReference type="RefSeq" id="WP_208810750.1">
    <property type="nucleotide sequence ID" value="NZ_CP048429.1"/>
</dbReference>
<dbReference type="EMBL" id="FNGM01000002">
    <property type="protein sequence ID" value="SDL28761.1"/>
    <property type="molecule type" value="Genomic_DNA"/>
</dbReference>
<accession>A0A1G9IUI0</accession>